<dbReference type="Proteomes" id="UP001139006">
    <property type="component" value="Unassembled WGS sequence"/>
</dbReference>
<protein>
    <recommendedName>
        <fullName evidence="3">Monooxygenase</fullName>
    </recommendedName>
</protein>
<evidence type="ECO:0000313" key="2">
    <source>
        <dbReference type="Proteomes" id="UP001139006"/>
    </source>
</evidence>
<reference evidence="1 2" key="1">
    <citation type="journal article" date="2023" name="Int. J. Syst. Evol. Microbiol.">
        <title>Ligilactobacillus ubinensis sp. nov., a novel species isolated from the wild ferment of a durian fruit (Durio zibethinus).</title>
        <authorList>
            <person name="Heng Y.C."/>
            <person name="Menon N."/>
            <person name="Chen B."/>
            <person name="Loo B.Z.L."/>
            <person name="Wong G.W.J."/>
            <person name="Lim A.C.H."/>
            <person name="Silvaraju S."/>
            <person name="Kittelmann S."/>
        </authorList>
    </citation>
    <scope>NUCLEOTIDE SEQUENCE [LARGE SCALE GENOMIC DNA]</scope>
    <source>
        <strain evidence="1 2">WILCCON 0076</strain>
    </source>
</reference>
<organism evidence="1 2">
    <name type="scientific">Ligilactobacillus ubinensis</name>
    <dbReference type="NCBI Taxonomy" id="2876789"/>
    <lineage>
        <taxon>Bacteria</taxon>
        <taxon>Bacillati</taxon>
        <taxon>Bacillota</taxon>
        <taxon>Bacilli</taxon>
        <taxon>Lactobacillales</taxon>
        <taxon>Lactobacillaceae</taxon>
        <taxon>Ligilactobacillus</taxon>
    </lineage>
</organism>
<gene>
    <name evidence="1" type="ORF">LB941_08620</name>
</gene>
<proteinExistence type="predicted"/>
<dbReference type="AlphaFoldDB" id="A0A9X2JLV2"/>
<dbReference type="EMBL" id="JAIULA010000017">
    <property type="protein sequence ID" value="MCP0887397.1"/>
    <property type="molecule type" value="Genomic_DNA"/>
</dbReference>
<evidence type="ECO:0008006" key="3">
    <source>
        <dbReference type="Google" id="ProtNLM"/>
    </source>
</evidence>
<dbReference type="Gene3D" id="3.30.70.100">
    <property type="match status" value="1"/>
</dbReference>
<sequence length="164" mass="19702">MTVREINFTFGPKDVLEGLQEKYPKRNLVLFRSVTDRNRYMLFDYSGQENIFTAGLSYTLVRKIEFEENWDGFFEFRYLTLDNDEQKVFTAIMDKWEKKDRRPFGLNEVVVLRSENKNFEHVMINIWEDEADFLDWSNTQDNELKNFGHQGNKGALVTEYERIK</sequence>
<evidence type="ECO:0000313" key="1">
    <source>
        <dbReference type="EMBL" id="MCP0887397.1"/>
    </source>
</evidence>
<name>A0A9X2JLV2_9LACO</name>
<dbReference type="RefSeq" id="WP_253361206.1">
    <property type="nucleotide sequence ID" value="NZ_JAIULA010000017.1"/>
</dbReference>
<keyword evidence="2" id="KW-1185">Reference proteome</keyword>
<accession>A0A9X2JLV2</accession>
<comment type="caution">
    <text evidence="1">The sequence shown here is derived from an EMBL/GenBank/DDBJ whole genome shotgun (WGS) entry which is preliminary data.</text>
</comment>